<feature type="transmembrane region" description="Helical" evidence="1">
    <location>
        <begin position="44"/>
        <end position="65"/>
    </location>
</feature>
<evidence type="ECO:0000313" key="2">
    <source>
        <dbReference type="EMBL" id="MCQ4079781.1"/>
    </source>
</evidence>
<dbReference type="EMBL" id="JANFNG010000002">
    <property type="protein sequence ID" value="MCQ4079781.1"/>
    <property type="molecule type" value="Genomic_DNA"/>
</dbReference>
<feature type="transmembrane region" description="Helical" evidence="1">
    <location>
        <begin position="6"/>
        <end position="24"/>
    </location>
</feature>
<keyword evidence="1" id="KW-0472">Membrane</keyword>
<accession>A0ABT1PQ35</accession>
<sequence>MSQWLVFTITMAAACLIVLGIVVIRDRRNAPHSNPDETPDVIEYMTMMVGVVYAIVLGLAIAGVWEARNAADDAVNQEAQALHEVRERVAVWPAPVRDRIRGDVDRYVQYVTASEWPHMVRTGTLTGRGTTLLETMRSDVSSYTPANDHEMQAYQPLVDQVAAVDAARSAREQAATPTLPGVVWLGLLTGAVITVGLIFTLQIRRSSRELLVAGVFSVLIAFLLCFIWDFDAPYGRVTTGSVPAFAQLIAAAHSG</sequence>
<protein>
    <submittedName>
        <fullName evidence="2">DUF4239 domain-containing protein</fullName>
    </submittedName>
</protein>
<feature type="transmembrane region" description="Helical" evidence="1">
    <location>
        <begin position="182"/>
        <end position="203"/>
    </location>
</feature>
<name>A0ABT1PQ35_9ACTN</name>
<gene>
    <name evidence="2" type="ORF">NGB36_04035</name>
</gene>
<dbReference type="Proteomes" id="UP001057702">
    <property type="component" value="Unassembled WGS sequence"/>
</dbReference>
<proteinExistence type="predicted"/>
<dbReference type="Pfam" id="PF14023">
    <property type="entry name" value="Bestrophin-like"/>
    <property type="match status" value="1"/>
</dbReference>
<dbReference type="InterPro" id="IPR025333">
    <property type="entry name" value="DUF4239"/>
</dbReference>
<comment type="caution">
    <text evidence="2">The sequence shown here is derived from an EMBL/GenBank/DDBJ whole genome shotgun (WGS) entry which is preliminary data.</text>
</comment>
<reference evidence="2" key="1">
    <citation type="submission" date="2022-06" db="EMBL/GenBank/DDBJ databases">
        <title>Draft genome sequence of Streptomyces sp. RB6PN25 isolated from peat swamp forest in Thailand.</title>
        <authorList>
            <person name="Duangmal K."/>
            <person name="Klaysubun C."/>
        </authorList>
    </citation>
    <scope>NUCLEOTIDE SEQUENCE</scope>
    <source>
        <strain evidence="2">RB6PN25</strain>
    </source>
</reference>
<evidence type="ECO:0000313" key="3">
    <source>
        <dbReference type="Proteomes" id="UP001057702"/>
    </source>
</evidence>
<evidence type="ECO:0000256" key="1">
    <source>
        <dbReference type="SAM" id="Phobius"/>
    </source>
</evidence>
<organism evidence="2 3">
    <name type="scientific">Streptomyces humicola</name>
    <dbReference type="NCBI Taxonomy" id="2953240"/>
    <lineage>
        <taxon>Bacteria</taxon>
        <taxon>Bacillati</taxon>
        <taxon>Actinomycetota</taxon>
        <taxon>Actinomycetes</taxon>
        <taxon>Kitasatosporales</taxon>
        <taxon>Streptomycetaceae</taxon>
        <taxon>Streptomyces</taxon>
    </lineage>
</organism>
<keyword evidence="1" id="KW-1133">Transmembrane helix</keyword>
<dbReference type="RefSeq" id="WP_255918648.1">
    <property type="nucleotide sequence ID" value="NZ_JANFNG010000002.1"/>
</dbReference>
<keyword evidence="1" id="KW-0812">Transmembrane</keyword>
<feature type="transmembrane region" description="Helical" evidence="1">
    <location>
        <begin position="210"/>
        <end position="230"/>
    </location>
</feature>
<keyword evidence="3" id="KW-1185">Reference proteome</keyword>